<dbReference type="GO" id="GO:0008381">
    <property type="term" value="F:mechanosensitive monoatomic ion channel activity"/>
    <property type="evidence" value="ECO:0007669"/>
    <property type="project" value="InterPro"/>
</dbReference>
<gene>
    <name evidence="12" type="ORF">BGZ99_006530</name>
</gene>
<keyword evidence="8 11" id="KW-0472">Membrane</keyword>
<dbReference type="Pfam" id="PF01741">
    <property type="entry name" value="MscL"/>
    <property type="match status" value="1"/>
</dbReference>
<name>A0A9P6USA4_9FUNG</name>
<dbReference type="InterPro" id="IPR037673">
    <property type="entry name" value="MSC/AndL"/>
</dbReference>
<evidence type="ECO:0000256" key="10">
    <source>
        <dbReference type="SAM" id="MobiDB-lite"/>
    </source>
</evidence>
<proteinExistence type="inferred from homology"/>
<feature type="region of interest" description="Disordered" evidence="10">
    <location>
        <begin position="1"/>
        <end position="28"/>
    </location>
</feature>
<comment type="subcellular location">
    <subcellularLocation>
        <location evidence="1">Cell membrane</location>
        <topology evidence="1">Multi-pass membrane protein</topology>
    </subcellularLocation>
</comment>
<keyword evidence="3" id="KW-0813">Transport</keyword>
<reference evidence="12" key="1">
    <citation type="journal article" date="2020" name="Fungal Divers.">
        <title>Resolving the Mortierellaceae phylogeny through synthesis of multi-gene phylogenetics and phylogenomics.</title>
        <authorList>
            <person name="Vandepol N."/>
            <person name="Liber J."/>
            <person name="Desiro A."/>
            <person name="Na H."/>
            <person name="Kennedy M."/>
            <person name="Barry K."/>
            <person name="Grigoriev I.V."/>
            <person name="Miller A.N."/>
            <person name="O'Donnell K."/>
            <person name="Stajich J.E."/>
            <person name="Bonito G."/>
        </authorList>
    </citation>
    <scope>NUCLEOTIDE SEQUENCE</scope>
    <source>
        <strain evidence="12">REB-010B</strain>
    </source>
</reference>
<evidence type="ECO:0000256" key="7">
    <source>
        <dbReference type="ARBA" id="ARBA00023065"/>
    </source>
</evidence>
<dbReference type="OrthoDB" id="10010920at2759"/>
<evidence type="ECO:0000256" key="6">
    <source>
        <dbReference type="ARBA" id="ARBA00022989"/>
    </source>
</evidence>
<dbReference type="InterPro" id="IPR036019">
    <property type="entry name" value="MscL_channel"/>
</dbReference>
<keyword evidence="4" id="KW-1003">Cell membrane</keyword>
<dbReference type="PANTHER" id="PTHR30266:SF2">
    <property type="entry name" value="LARGE-CONDUCTANCE MECHANOSENSITIVE CHANNEL"/>
    <property type="match status" value="1"/>
</dbReference>
<dbReference type="Proteomes" id="UP000738325">
    <property type="component" value="Unassembled WGS sequence"/>
</dbReference>
<organism evidence="12 13">
    <name type="scientific">Dissophora globulifera</name>
    <dbReference type="NCBI Taxonomy" id="979702"/>
    <lineage>
        <taxon>Eukaryota</taxon>
        <taxon>Fungi</taxon>
        <taxon>Fungi incertae sedis</taxon>
        <taxon>Mucoromycota</taxon>
        <taxon>Mortierellomycotina</taxon>
        <taxon>Mortierellomycetes</taxon>
        <taxon>Mortierellales</taxon>
        <taxon>Mortierellaceae</taxon>
        <taxon>Dissophora</taxon>
    </lineage>
</organism>
<comment type="caution">
    <text evidence="12">The sequence shown here is derived from an EMBL/GenBank/DDBJ whole genome shotgun (WGS) entry which is preliminary data.</text>
</comment>
<feature type="transmembrane region" description="Helical" evidence="11">
    <location>
        <begin position="98"/>
        <end position="119"/>
    </location>
</feature>
<dbReference type="PANTHER" id="PTHR30266">
    <property type="entry name" value="MECHANOSENSITIVE CHANNEL MSCL"/>
    <property type="match status" value="1"/>
</dbReference>
<feature type="transmembrane region" description="Helical" evidence="11">
    <location>
        <begin position="172"/>
        <end position="190"/>
    </location>
</feature>
<keyword evidence="6 11" id="KW-1133">Transmembrane helix</keyword>
<evidence type="ECO:0000256" key="1">
    <source>
        <dbReference type="ARBA" id="ARBA00004651"/>
    </source>
</evidence>
<evidence type="ECO:0000256" key="3">
    <source>
        <dbReference type="ARBA" id="ARBA00022448"/>
    </source>
</evidence>
<evidence type="ECO:0000256" key="5">
    <source>
        <dbReference type="ARBA" id="ARBA00022692"/>
    </source>
</evidence>
<protein>
    <recommendedName>
        <fullName evidence="14">Gated mechanosensitive channel</fullName>
    </recommendedName>
</protein>
<evidence type="ECO:0000256" key="2">
    <source>
        <dbReference type="ARBA" id="ARBA00007254"/>
    </source>
</evidence>
<dbReference type="EMBL" id="JAAAIP010000444">
    <property type="protein sequence ID" value="KAG0317048.1"/>
    <property type="molecule type" value="Genomic_DNA"/>
</dbReference>
<keyword evidence="13" id="KW-1185">Reference proteome</keyword>
<evidence type="ECO:0000313" key="12">
    <source>
        <dbReference type="EMBL" id="KAG0317048.1"/>
    </source>
</evidence>
<dbReference type="PROSITE" id="PS01327">
    <property type="entry name" value="MSCL"/>
    <property type="match status" value="1"/>
</dbReference>
<sequence>MSNDINARGAEYELETQDDPNYPSVQSRQSFYDNGRKKIAVINPVKAVKGGISQVKGGISQVEKGVNNVGNTLNKVPGVKHGVSFFADYRKFMDRGNVIDLAVAVVIGAAFTAIVTSLVTDIITPIIALASGKNLEENFVILRHNHTASTQYYATRDLAHAEGNITWNWGNFIQTVINFFIISGCVFLIVKVYQVGRNTKTEITEKSCDYCLKKVALNSVRCPECTTWLDWDACAKAALMERIATNALTANSYPGSPVGVAASSFVDYPAAQSSVVRF</sequence>
<dbReference type="InterPro" id="IPR001185">
    <property type="entry name" value="MS_channel"/>
</dbReference>
<dbReference type="InterPro" id="IPR019823">
    <property type="entry name" value="Mechanosensitive_channel_CS"/>
</dbReference>
<keyword evidence="7" id="KW-0406">Ion transport</keyword>
<keyword evidence="9" id="KW-0407">Ion channel</keyword>
<evidence type="ECO:0000256" key="8">
    <source>
        <dbReference type="ARBA" id="ARBA00023136"/>
    </source>
</evidence>
<evidence type="ECO:0008006" key="14">
    <source>
        <dbReference type="Google" id="ProtNLM"/>
    </source>
</evidence>
<dbReference type="NCBIfam" id="TIGR00220">
    <property type="entry name" value="mscL"/>
    <property type="match status" value="1"/>
</dbReference>
<evidence type="ECO:0000256" key="9">
    <source>
        <dbReference type="ARBA" id="ARBA00023303"/>
    </source>
</evidence>
<dbReference type="Gene3D" id="1.10.1200.120">
    <property type="entry name" value="Large-conductance mechanosensitive channel, MscL, domain 1"/>
    <property type="match status" value="1"/>
</dbReference>
<accession>A0A9P6USA4</accession>
<dbReference type="SUPFAM" id="SSF81330">
    <property type="entry name" value="Gated mechanosensitive channel"/>
    <property type="match status" value="1"/>
</dbReference>
<comment type="similarity">
    <text evidence="2">Belongs to the MscL family.</text>
</comment>
<evidence type="ECO:0000313" key="13">
    <source>
        <dbReference type="Proteomes" id="UP000738325"/>
    </source>
</evidence>
<evidence type="ECO:0000256" key="11">
    <source>
        <dbReference type="SAM" id="Phobius"/>
    </source>
</evidence>
<keyword evidence="5 11" id="KW-0812">Transmembrane</keyword>
<dbReference type="AlphaFoldDB" id="A0A9P6USA4"/>
<evidence type="ECO:0000256" key="4">
    <source>
        <dbReference type="ARBA" id="ARBA00022475"/>
    </source>
</evidence>
<dbReference type="GO" id="GO:0005886">
    <property type="term" value="C:plasma membrane"/>
    <property type="evidence" value="ECO:0007669"/>
    <property type="project" value="UniProtKB-SubCell"/>
</dbReference>